<sequence length="151" mass="17386">MFAGVWRNGRMEGAGILTYPCGYKFHGQFDRNLPKGPGVFAFEDKWIQQGFYINMRDPAFDYVGVQELVEPVEDDVEDRSNPRGIVPIWRARTTLSYKQELLPPEPRDLPIKDSEDSLLDIIDYLQQQYKTEQYYGEEEEGGGGGGEEFHQ</sequence>
<dbReference type="InterPro" id="IPR003409">
    <property type="entry name" value="MORN"/>
</dbReference>
<keyword evidence="1" id="KW-0677">Repeat</keyword>
<dbReference type="RefSeq" id="XP_017786549.1">
    <property type="nucleotide sequence ID" value="XM_017931060.1"/>
</dbReference>
<dbReference type="SUPFAM" id="SSF82185">
    <property type="entry name" value="Histone H3 K4-specific methyltransferase SET7/9 N-terminal domain"/>
    <property type="match status" value="1"/>
</dbReference>
<dbReference type="GeneID" id="108569490"/>
<organism evidence="2 3">
    <name type="scientific">Nicrophorus vespilloides</name>
    <name type="common">Boreal carrion beetle</name>
    <dbReference type="NCBI Taxonomy" id="110193"/>
    <lineage>
        <taxon>Eukaryota</taxon>
        <taxon>Metazoa</taxon>
        <taxon>Ecdysozoa</taxon>
        <taxon>Arthropoda</taxon>
        <taxon>Hexapoda</taxon>
        <taxon>Insecta</taxon>
        <taxon>Pterygota</taxon>
        <taxon>Neoptera</taxon>
        <taxon>Endopterygota</taxon>
        <taxon>Coleoptera</taxon>
        <taxon>Polyphaga</taxon>
        <taxon>Staphyliniformia</taxon>
        <taxon>Silphidae</taxon>
        <taxon>Nicrophorinae</taxon>
        <taxon>Nicrophorus</taxon>
    </lineage>
</organism>
<keyword evidence="2" id="KW-1185">Reference proteome</keyword>
<dbReference type="Proteomes" id="UP000695000">
    <property type="component" value="Unplaced"/>
</dbReference>
<evidence type="ECO:0000313" key="2">
    <source>
        <dbReference type="Proteomes" id="UP000695000"/>
    </source>
</evidence>
<name>A0ABM1NI99_NICVS</name>
<proteinExistence type="predicted"/>
<protein>
    <submittedName>
        <fullName evidence="3">Uncharacterized protein LOC108569490</fullName>
    </submittedName>
</protein>
<accession>A0ABM1NI99</accession>
<evidence type="ECO:0000313" key="3">
    <source>
        <dbReference type="RefSeq" id="XP_017786549.1"/>
    </source>
</evidence>
<reference evidence="3" key="1">
    <citation type="submission" date="2025-08" db="UniProtKB">
        <authorList>
            <consortium name="RefSeq"/>
        </authorList>
    </citation>
    <scope>IDENTIFICATION</scope>
    <source>
        <tissue evidence="3">Whole Larva</tissue>
    </source>
</reference>
<gene>
    <name evidence="3" type="primary">LOC108569490</name>
</gene>
<evidence type="ECO:0000256" key="1">
    <source>
        <dbReference type="ARBA" id="ARBA00022737"/>
    </source>
</evidence>
<dbReference type="Pfam" id="PF02493">
    <property type="entry name" value="MORN"/>
    <property type="match status" value="2"/>
</dbReference>